<dbReference type="AlphaFoldDB" id="A0A182TGX0"/>
<dbReference type="InterPro" id="IPR050746">
    <property type="entry name" value="DAACS"/>
</dbReference>
<dbReference type="Gene3D" id="1.10.3860.10">
    <property type="entry name" value="Sodium:dicarboxylate symporter"/>
    <property type="match status" value="1"/>
</dbReference>
<accession>A0A182TGX0</accession>
<keyword evidence="7 9" id="KW-0472">Membrane</keyword>
<sequence length="771" mass="82267">MSNSYATAGARPTSRWKQFIKSNLLTFLTVLGVFGGTALGLTLKNSAEPWTQREVMYIQYPGDLFLRMLKCLIVPLLVSSITSAIGSLDLSMSKKIAFRAIIYYFTTTVCAVILGIILVSTIRPGAGREVSNLGGKATTRQVLTADTLLDLVRNLFPPNIIQATMFQITSEFTEGTNVLGLVMFSVVLGTCIGKMREKGKPLLGLFETLSEAMMIITSWVIWISPIGVLFLVAAKLLEMASFVEVLGQLGWYFMTVMLGLMLHGFGTISVIFFLTTRKIAFPYIAKMSQVLATAFGTGSSSATMPITIRCLDNMGIDPRVTRFVIPVGATINMDGTALYEAVAALFIAQLRNIHLTFGHIVAVSVTATAASIGAAGIPQAGLITMVMVLDTVGLPAEDVTIIIAVDWLLDRFRTTINVMCDALGTILVNSLSKKDLSGDANGHPFSKPFSSSTASPSACLGSPPSSLLLDLFDLVDALSSRPSSSEPSLSFSDSPPVRFFFVVVRFLPAAAPSFFAASVRDCSNALISSGQSRFSRGSQELLPESYPFHLSRYSTLPLRSRRSTIFSTTYSSSVSLSFPLFPFVFFGSLGGGGGAAPAVAYIVDVVGPPPVLLPLLLTTFVASRLIRLEDTDGDLGSPSTGPGDGRLAVPSWEDATGSGAAGSCLPPLLLLVGGGGNAIAGRSTVIGKPSTPYRRRSISCGSTPGSCTLTECSEAEFDCGGLSRFTSPIRRQHRYTGFAKIAMNGCSTFGKKLAKRKFSALSPRVPFECRW</sequence>
<feature type="transmembrane region" description="Helical" evidence="9">
    <location>
        <begin position="214"/>
        <end position="237"/>
    </location>
</feature>
<evidence type="ECO:0000313" key="10">
    <source>
        <dbReference type="EnsemblMetazoa" id="AMEC002105-PA"/>
    </source>
</evidence>
<evidence type="ECO:0000256" key="2">
    <source>
        <dbReference type="ARBA" id="ARBA00006148"/>
    </source>
</evidence>
<dbReference type="PANTHER" id="PTHR11958">
    <property type="entry name" value="SODIUM/DICARBOXYLATE SYMPORTER-RELATED"/>
    <property type="match status" value="1"/>
</dbReference>
<dbReference type="SUPFAM" id="SSF118215">
    <property type="entry name" value="Proton glutamate symport protein"/>
    <property type="match status" value="1"/>
</dbReference>
<dbReference type="InterPro" id="IPR036458">
    <property type="entry name" value="Na:dicarbo_symporter_sf"/>
</dbReference>
<keyword evidence="5 9" id="KW-0769">Symport</keyword>
<dbReference type="STRING" id="34690.A0A182TGX0"/>
<reference evidence="10" key="2">
    <citation type="submission" date="2020-05" db="UniProtKB">
        <authorList>
            <consortium name="EnsemblMetazoa"/>
        </authorList>
    </citation>
    <scope>IDENTIFICATION</scope>
    <source>
        <strain evidence="10">CM1001059</strain>
    </source>
</reference>
<keyword evidence="8" id="KW-0325">Glycoprotein</keyword>
<dbReference type="PRINTS" id="PR00173">
    <property type="entry name" value="EDTRNSPORT"/>
</dbReference>
<dbReference type="PANTHER" id="PTHR11958:SF63">
    <property type="entry name" value="AMINO ACID TRANSPORTER"/>
    <property type="match status" value="1"/>
</dbReference>
<evidence type="ECO:0000256" key="1">
    <source>
        <dbReference type="ARBA" id="ARBA00004141"/>
    </source>
</evidence>
<evidence type="ECO:0000256" key="5">
    <source>
        <dbReference type="ARBA" id="ARBA00022847"/>
    </source>
</evidence>
<comment type="caution">
    <text evidence="9">Lacks conserved residue(s) required for the propagation of feature annotation.</text>
</comment>
<organism evidence="10 11">
    <name type="scientific">Anopheles melas</name>
    <dbReference type="NCBI Taxonomy" id="34690"/>
    <lineage>
        <taxon>Eukaryota</taxon>
        <taxon>Metazoa</taxon>
        <taxon>Ecdysozoa</taxon>
        <taxon>Arthropoda</taxon>
        <taxon>Hexapoda</taxon>
        <taxon>Insecta</taxon>
        <taxon>Pterygota</taxon>
        <taxon>Neoptera</taxon>
        <taxon>Endopterygota</taxon>
        <taxon>Diptera</taxon>
        <taxon>Nematocera</taxon>
        <taxon>Culicoidea</taxon>
        <taxon>Culicidae</taxon>
        <taxon>Anophelinae</taxon>
        <taxon>Anopheles</taxon>
    </lineage>
</organism>
<feature type="transmembrane region" description="Helical" evidence="9">
    <location>
        <begin position="100"/>
        <end position="122"/>
    </location>
</feature>
<evidence type="ECO:0000256" key="3">
    <source>
        <dbReference type="ARBA" id="ARBA00022448"/>
    </source>
</evidence>
<dbReference type="EnsemblMetazoa" id="AMEC002105-RA">
    <property type="protein sequence ID" value="AMEC002105-PA"/>
    <property type="gene ID" value="AMEC002105"/>
</dbReference>
<comment type="subcellular location">
    <subcellularLocation>
        <location evidence="1 9">Membrane</location>
        <topology evidence="1 9">Multi-pass membrane protein</topology>
    </subcellularLocation>
</comment>
<dbReference type="GO" id="GO:0015501">
    <property type="term" value="F:glutamate:sodium symporter activity"/>
    <property type="evidence" value="ECO:0007669"/>
    <property type="project" value="TreeGrafter"/>
</dbReference>
<protein>
    <recommendedName>
        <fullName evidence="9">Amino acid transporter</fullName>
    </recommendedName>
</protein>
<dbReference type="Pfam" id="PF00375">
    <property type="entry name" value="SDF"/>
    <property type="match status" value="1"/>
</dbReference>
<dbReference type="Proteomes" id="UP000075902">
    <property type="component" value="Unassembled WGS sequence"/>
</dbReference>
<evidence type="ECO:0000256" key="6">
    <source>
        <dbReference type="ARBA" id="ARBA00022989"/>
    </source>
</evidence>
<dbReference type="GO" id="GO:0005313">
    <property type="term" value="F:L-glutamate transmembrane transporter activity"/>
    <property type="evidence" value="ECO:0007669"/>
    <property type="project" value="TreeGrafter"/>
</dbReference>
<feature type="transmembrane region" description="Helical" evidence="9">
    <location>
        <begin position="64"/>
        <end position="88"/>
    </location>
</feature>
<keyword evidence="3 9" id="KW-0813">Transport</keyword>
<evidence type="ECO:0000256" key="8">
    <source>
        <dbReference type="ARBA" id="ARBA00023180"/>
    </source>
</evidence>
<evidence type="ECO:0000256" key="4">
    <source>
        <dbReference type="ARBA" id="ARBA00022692"/>
    </source>
</evidence>
<dbReference type="InterPro" id="IPR018107">
    <property type="entry name" value="Na-dicarboxylate_symporter_CS"/>
</dbReference>
<dbReference type="PROSITE" id="PS00714">
    <property type="entry name" value="NA_DICARBOXYL_SYMP_2"/>
    <property type="match status" value="1"/>
</dbReference>
<dbReference type="InterPro" id="IPR001991">
    <property type="entry name" value="Na-dicarboxylate_symporter"/>
</dbReference>
<feature type="transmembrane region" description="Helical" evidence="9">
    <location>
        <begin position="249"/>
        <end position="274"/>
    </location>
</feature>
<name>A0A182TGX0_9DIPT</name>
<keyword evidence="6 9" id="KW-1133">Transmembrane helix</keyword>
<keyword evidence="11" id="KW-1185">Reference proteome</keyword>
<dbReference type="GO" id="GO:0015175">
    <property type="term" value="F:neutral L-amino acid transmembrane transporter activity"/>
    <property type="evidence" value="ECO:0007669"/>
    <property type="project" value="TreeGrafter"/>
</dbReference>
<evidence type="ECO:0000256" key="7">
    <source>
        <dbReference type="ARBA" id="ARBA00023136"/>
    </source>
</evidence>
<dbReference type="GO" id="GO:0005886">
    <property type="term" value="C:plasma membrane"/>
    <property type="evidence" value="ECO:0007669"/>
    <property type="project" value="TreeGrafter"/>
</dbReference>
<dbReference type="VEuPathDB" id="VectorBase:AMEC002105"/>
<reference evidence="11" key="1">
    <citation type="submission" date="2014-01" db="EMBL/GenBank/DDBJ databases">
        <title>The Genome Sequence of Anopheles melas CM1001059_A (V2).</title>
        <authorList>
            <consortium name="The Broad Institute Genomics Platform"/>
            <person name="Neafsey D.E."/>
            <person name="Besansky N."/>
            <person name="Howell P."/>
            <person name="Walton C."/>
            <person name="Young S.K."/>
            <person name="Zeng Q."/>
            <person name="Gargeya S."/>
            <person name="Fitzgerald M."/>
            <person name="Haas B."/>
            <person name="Abouelleil A."/>
            <person name="Allen A.W."/>
            <person name="Alvarado L."/>
            <person name="Arachchi H.M."/>
            <person name="Berlin A.M."/>
            <person name="Chapman S.B."/>
            <person name="Gainer-Dewar J."/>
            <person name="Goldberg J."/>
            <person name="Griggs A."/>
            <person name="Gujja S."/>
            <person name="Hansen M."/>
            <person name="Howarth C."/>
            <person name="Imamovic A."/>
            <person name="Ireland A."/>
            <person name="Larimer J."/>
            <person name="McCowan C."/>
            <person name="Murphy C."/>
            <person name="Pearson M."/>
            <person name="Poon T.W."/>
            <person name="Priest M."/>
            <person name="Roberts A."/>
            <person name="Saif S."/>
            <person name="Shea T."/>
            <person name="Sisk P."/>
            <person name="Sykes S."/>
            <person name="Wortman J."/>
            <person name="Nusbaum C."/>
            <person name="Birren B."/>
        </authorList>
    </citation>
    <scope>NUCLEOTIDE SEQUENCE [LARGE SCALE GENOMIC DNA]</scope>
    <source>
        <strain evidence="11">CM1001059</strain>
    </source>
</reference>
<proteinExistence type="inferred from homology"/>
<keyword evidence="4 9" id="KW-0812">Transmembrane</keyword>
<comment type="similarity">
    <text evidence="2 9">Belongs to the dicarboxylate/amino acid:cation symporter (DAACS) (TC 2.A.23) family.</text>
</comment>
<evidence type="ECO:0000313" key="11">
    <source>
        <dbReference type="Proteomes" id="UP000075902"/>
    </source>
</evidence>
<evidence type="ECO:0000256" key="9">
    <source>
        <dbReference type="RuleBase" id="RU361216"/>
    </source>
</evidence>